<evidence type="ECO:0000313" key="4">
    <source>
        <dbReference type="Proteomes" id="UP000518300"/>
    </source>
</evidence>
<evidence type="ECO:0000313" key="3">
    <source>
        <dbReference type="EMBL" id="NMO19443.1"/>
    </source>
</evidence>
<comment type="caution">
    <text evidence="3">The sequence shown here is derived from an EMBL/GenBank/DDBJ whole genome shotgun (WGS) entry which is preliminary data.</text>
</comment>
<dbReference type="AlphaFoldDB" id="A0A848LPD4"/>
<accession>A0A848LPD4</accession>
<proteinExistence type="predicted"/>
<gene>
    <name evidence="3" type="ORF">HG543_31905</name>
</gene>
<feature type="coiled-coil region" evidence="1">
    <location>
        <begin position="212"/>
        <end position="247"/>
    </location>
</feature>
<feature type="chain" id="PRO_5032691948" evidence="2">
    <location>
        <begin position="35"/>
        <end position="484"/>
    </location>
</feature>
<dbReference type="EMBL" id="JABBJJ010000184">
    <property type="protein sequence ID" value="NMO19443.1"/>
    <property type="molecule type" value="Genomic_DNA"/>
</dbReference>
<sequence>MLRDLSRRSLIKALAGSSAALPLANLLGTTDAYAQATTPPLRFIAIFTPHGCMPEYWNPQGGETDFNLEFENSLLAPLQLHRNRLLVLDGVDYQVLYEHGLTGHEGAPVTFLTGSKVSTASGDDLPQSASLDQVLGNAIGGNTRFRSLQLNAWEQFGGQHVYNSISFTANGSRVPFERDPAAVYQRLFGNAPPAAADPATAAKHVSRRKTMVDFLIRDASRLQKQLAGAEREKLEAHLEALRDIERRLGSLSVSPTPSPTPLPADAACSGGTVPPAYGVDQLGNLARMPELTRLHLDLIVRAFACDLTRVVTLTIPGPSMPWVRTPDGNPVNEDVHNDLAHRLDVTQEPLRTQIRTKMVAVQRWYAEQVAYLMTQLAAVQEGSGTALDNTLILWGNELGDAAGHMNVRVPTVLAGGAGGKFRMGRFLRVRPAGSDPLSRWPGPGTPLPGAVAHNKLLVSIANAFGVNVNTFGHPDYIGPMPGLT</sequence>
<feature type="signal peptide" evidence="2">
    <location>
        <begin position="1"/>
        <end position="34"/>
    </location>
</feature>
<dbReference type="InterPro" id="IPR011447">
    <property type="entry name" value="DUF1552"/>
</dbReference>
<dbReference type="Proteomes" id="UP000518300">
    <property type="component" value="Unassembled WGS sequence"/>
</dbReference>
<keyword evidence="4" id="KW-1185">Reference proteome</keyword>
<evidence type="ECO:0000256" key="2">
    <source>
        <dbReference type="SAM" id="SignalP"/>
    </source>
</evidence>
<dbReference type="PROSITE" id="PS51318">
    <property type="entry name" value="TAT"/>
    <property type="match status" value="1"/>
</dbReference>
<keyword evidence="2" id="KW-0732">Signal</keyword>
<keyword evidence="1" id="KW-0175">Coiled coil</keyword>
<reference evidence="3 4" key="1">
    <citation type="submission" date="2020-04" db="EMBL/GenBank/DDBJ databases">
        <title>Draft genome of Pyxidicoccus fallax type strain.</title>
        <authorList>
            <person name="Whitworth D.E."/>
        </authorList>
    </citation>
    <scope>NUCLEOTIDE SEQUENCE [LARGE SCALE GENOMIC DNA]</scope>
    <source>
        <strain evidence="3 4">DSM 14698</strain>
    </source>
</reference>
<evidence type="ECO:0000256" key="1">
    <source>
        <dbReference type="SAM" id="Coils"/>
    </source>
</evidence>
<name>A0A848LPD4_9BACT</name>
<organism evidence="3 4">
    <name type="scientific">Pyxidicoccus fallax</name>
    <dbReference type="NCBI Taxonomy" id="394095"/>
    <lineage>
        <taxon>Bacteria</taxon>
        <taxon>Pseudomonadati</taxon>
        <taxon>Myxococcota</taxon>
        <taxon>Myxococcia</taxon>
        <taxon>Myxococcales</taxon>
        <taxon>Cystobacterineae</taxon>
        <taxon>Myxococcaceae</taxon>
        <taxon>Pyxidicoccus</taxon>
    </lineage>
</organism>
<dbReference type="InterPro" id="IPR006311">
    <property type="entry name" value="TAT_signal"/>
</dbReference>
<dbReference type="RefSeq" id="WP_169348694.1">
    <property type="nucleotide sequence ID" value="NZ_JABBJJ010000184.1"/>
</dbReference>
<protein>
    <submittedName>
        <fullName evidence="3">DUF1552 domain-containing protein</fullName>
    </submittedName>
</protein>
<dbReference type="Pfam" id="PF07586">
    <property type="entry name" value="HXXSHH"/>
    <property type="match status" value="1"/>
</dbReference>